<feature type="region of interest" description="Disordered" evidence="1">
    <location>
        <begin position="220"/>
        <end position="258"/>
    </location>
</feature>
<organism evidence="2 3">
    <name type="scientific">Hydnum rufescens UP504</name>
    <dbReference type="NCBI Taxonomy" id="1448309"/>
    <lineage>
        <taxon>Eukaryota</taxon>
        <taxon>Fungi</taxon>
        <taxon>Dikarya</taxon>
        <taxon>Basidiomycota</taxon>
        <taxon>Agaricomycotina</taxon>
        <taxon>Agaricomycetes</taxon>
        <taxon>Cantharellales</taxon>
        <taxon>Hydnaceae</taxon>
        <taxon>Hydnum</taxon>
    </lineage>
</organism>
<evidence type="ECO:0000256" key="1">
    <source>
        <dbReference type="SAM" id="MobiDB-lite"/>
    </source>
</evidence>
<feature type="non-terminal residue" evidence="2">
    <location>
        <position position="1"/>
    </location>
</feature>
<reference evidence="2" key="1">
    <citation type="journal article" date="2020" name="Nat. Commun.">
        <title>Large-scale genome sequencing of mycorrhizal fungi provides insights into the early evolution of symbiotic traits.</title>
        <authorList>
            <person name="Miyauchi S."/>
            <person name="Kiss E."/>
            <person name="Kuo A."/>
            <person name="Drula E."/>
            <person name="Kohler A."/>
            <person name="Sanchez-Garcia M."/>
            <person name="Morin E."/>
            <person name="Andreopoulos B."/>
            <person name="Barry K.W."/>
            <person name="Bonito G."/>
            <person name="Buee M."/>
            <person name="Carver A."/>
            <person name="Chen C."/>
            <person name="Cichocki N."/>
            <person name="Clum A."/>
            <person name="Culley D."/>
            <person name="Crous P.W."/>
            <person name="Fauchery L."/>
            <person name="Girlanda M."/>
            <person name="Hayes R.D."/>
            <person name="Keri Z."/>
            <person name="LaButti K."/>
            <person name="Lipzen A."/>
            <person name="Lombard V."/>
            <person name="Magnuson J."/>
            <person name="Maillard F."/>
            <person name="Murat C."/>
            <person name="Nolan M."/>
            <person name="Ohm R.A."/>
            <person name="Pangilinan J."/>
            <person name="Pereira M.F."/>
            <person name="Perotto S."/>
            <person name="Peter M."/>
            <person name="Pfister S."/>
            <person name="Riley R."/>
            <person name="Sitrit Y."/>
            <person name="Stielow J.B."/>
            <person name="Szollosi G."/>
            <person name="Zifcakova L."/>
            <person name="Stursova M."/>
            <person name="Spatafora J.W."/>
            <person name="Tedersoo L."/>
            <person name="Vaario L.M."/>
            <person name="Yamada A."/>
            <person name="Yan M."/>
            <person name="Wang P."/>
            <person name="Xu J."/>
            <person name="Bruns T."/>
            <person name="Baldrian P."/>
            <person name="Vilgalys R."/>
            <person name="Dunand C."/>
            <person name="Henrissat B."/>
            <person name="Grigoriev I.V."/>
            <person name="Hibbett D."/>
            <person name="Nagy L.G."/>
            <person name="Martin F.M."/>
        </authorList>
    </citation>
    <scope>NUCLEOTIDE SEQUENCE</scope>
    <source>
        <strain evidence="2">UP504</strain>
    </source>
</reference>
<feature type="compositionally biased region" description="Acidic residues" evidence="1">
    <location>
        <begin position="244"/>
        <end position="258"/>
    </location>
</feature>
<feature type="compositionally biased region" description="Polar residues" evidence="1">
    <location>
        <begin position="127"/>
        <end position="143"/>
    </location>
</feature>
<dbReference type="InterPro" id="IPR040521">
    <property type="entry name" value="KDZ"/>
</dbReference>
<dbReference type="OrthoDB" id="3364670at2759"/>
<feature type="region of interest" description="Disordered" evidence="1">
    <location>
        <begin position="127"/>
        <end position="149"/>
    </location>
</feature>
<keyword evidence="3" id="KW-1185">Reference proteome</keyword>
<comment type="caution">
    <text evidence="2">The sequence shown here is derived from an EMBL/GenBank/DDBJ whole genome shotgun (WGS) entry which is preliminary data.</text>
</comment>
<evidence type="ECO:0000313" key="3">
    <source>
        <dbReference type="Proteomes" id="UP000886523"/>
    </source>
</evidence>
<dbReference type="EMBL" id="MU129273">
    <property type="protein sequence ID" value="KAF9504019.1"/>
    <property type="molecule type" value="Genomic_DNA"/>
</dbReference>
<gene>
    <name evidence="2" type="ORF">BS47DRAFT_1308911</name>
</gene>
<dbReference type="Pfam" id="PF18758">
    <property type="entry name" value="KDZ"/>
    <property type="match status" value="1"/>
</dbReference>
<evidence type="ECO:0000313" key="2">
    <source>
        <dbReference type="EMBL" id="KAF9504019.1"/>
    </source>
</evidence>
<accession>A0A9P6AE15</accession>
<proteinExistence type="predicted"/>
<dbReference type="Proteomes" id="UP000886523">
    <property type="component" value="Unassembled WGS sequence"/>
</dbReference>
<name>A0A9P6AE15_9AGAM</name>
<dbReference type="AlphaFoldDB" id="A0A9P6AE15"/>
<dbReference type="PANTHER" id="PTHR33096">
    <property type="entry name" value="CXC2 DOMAIN-CONTAINING PROTEIN"/>
    <property type="match status" value="1"/>
</dbReference>
<protein>
    <recommendedName>
        <fullName evidence="4">CxC1-like cysteine cluster associated with KDZ transposases domain-containing protein</fullName>
    </recommendedName>
</protein>
<sequence length="757" mass="86201">ISTIELLICECQPACIQLLQRGLFGCSPYRPGVAVDVKQLDFLSILHTNIAPNLSAWCASLQEHLNSFGFMFNTEDSVVKRYSDALQSYQLLVQFAHHRVSDVIGTNPRRLVELAVSWVPPASPRFPTSNQTHTLSQPLPSQQHAHETRPSHYLRSRCPICFGTPYPVQSKHRGEPSVIVSIDGCFTQKRRKGKGDCDRTLERPTTIFIRPEMLQAMKSRIEQDRPPRKSKPRHAQQSLRVSSEADEDEPGEPEFGDWVDDAAATEDVVEHGMEVPASALDACHQSFTAADEARQKASTTLFSDTGLMSLICRHDRAIYLCNMQTPGEAQYYALALLDELFKGLPPSARVGVLYDIGCQLHRSIVKWDFLAEWSPQMIFGISIFHAFGHQWPCQLTYNPRLRAGFGLSDGEGCERFWSSIRKLIPGLRVSGYHRRLFVLDTDIRAKDTKSLVNLGAWLLNKWSATSEHLKQAKMILKEIGIEHTMLRSQWKLQKKQQRLPHPRQSKLHGVRMVQKILELRVGTRNTHHHSELLLSLDVLKAEVKMADRNLGRHEAMLGRVGGIAFDTLKKMKANRFFEMRMNVCALKRRLRDKLRERRFEEGRLHADYRPFVTDPKVCAQITRATERRGGVFKRLANKINALINDMTVLKKSRAAPGMATLPSLIDVSNIWDMADPALYEDWDMVQDEDTAPAWLCDEETRRGIVAMLEKARCKEEKRRLTWEVTAAVKWFGEEEEEIQLALLHAGKLLSCAEVPLH</sequence>
<evidence type="ECO:0008006" key="4">
    <source>
        <dbReference type="Google" id="ProtNLM"/>
    </source>
</evidence>
<dbReference type="PANTHER" id="PTHR33096:SF1">
    <property type="entry name" value="CXC1-LIKE CYSTEINE CLUSTER ASSOCIATED WITH KDZ TRANSPOSASES DOMAIN-CONTAINING PROTEIN"/>
    <property type="match status" value="1"/>
</dbReference>